<sequence>MKYLLTSSVTLFLAAPLLTEDTALAQAGHALRPGIEAAAHSLNLSLLQSSVVGRGPVADGARLQLAALERQARLDD</sequence>
<dbReference type="Proteomes" id="UP000078356">
    <property type="component" value="Unassembled WGS sequence"/>
</dbReference>
<dbReference type="AlphaFoldDB" id="A0A178LEF4"/>
<dbReference type="EMBL" id="LWCR01000019">
    <property type="protein sequence ID" value="OAN28824.1"/>
    <property type="molecule type" value="Genomic_DNA"/>
</dbReference>
<reference evidence="1 2" key="1">
    <citation type="submission" date="2016-04" db="EMBL/GenBank/DDBJ databases">
        <title>Draft Genome Sequences of Staphylococcus capitis Strain H36, S. capitis Strain H65, S. cohnii Strain H62, S. hominis Strain H69, Mycobacterium iranicum Strain H39, Plantibacter sp. Strain H53, Pseudomonas oryzihabitans Strain H72, and Microbacterium sp. Strain H83, isolated from residential settings.</title>
        <authorList>
            <person name="Lymperopoulou D."/>
            <person name="Adams R.I."/>
            <person name="Lindow S."/>
            <person name="Coil D.A."/>
            <person name="Jospin G."/>
            <person name="Eisen J.A."/>
        </authorList>
    </citation>
    <scope>NUCLEOTIDE SEQUENCE [LARGE SCALE GENOMIC DNA]</scope>
    <source>
        <strain evidence="1 2">H72</strain>
    </source>
</reference>
<evidence type="ECO:0000313" key="2">
    <source>
        <dbReference type="Proteomes" id="UP000078356"/>
    </source>
</evidence>
<gene>
    <name evidence="1" type="ORF">A4V15_19690</name>
</gene>
<name>A0A178LEF4_9PSED</name>
<accession>A0A178LEF4</accession>
<protein>
    <submittedName>
        <fullName evidence="1">Uncharacterized protein</fullName>
    </submittedName>
</protein>
<comment type="caution">
    <text evidence="1">The sequence shown here is derived from an EMBL/GenBank/DDBJ whole genome shotgun (WGS) entry which is preliminary data.</text>
</comment>
<proteinExistence type="predicted"/>
<evidence type="ECO:0000313" key="1">
    <source>
        <dbReference type="EMBL" id="OAN28824.1"/>
    </source>
</evidence>
<organism evidence="1 2">
    <name type="scientific">Pseudomonas oryzihabitans</name>
    <dbReference type="NCBI Taxonomy" id="47885"/>
    <lineage>
        <taxon>Bacteria</taxon>
        <taxon>Pseudomonadati</taxon>
        <taxon>Pseudomonadota</taxon>
        <taxon>Gammaproteobacteria</taxon>
        <taxon>Pseudomonadales</taxon>
        <taxon>Pseudomonadaceae</taxon>
        <taxon>Pseudomonas</taxon>
    </lineage>
</organism>
<dbReference type="RefSeq" id="WP_064308098.1">
    <property type="nucleotide sequence ID" value="NZ_LWCR01000019.1"/>
</dbReference>
<dbReference type="OrthoDB" id="7024812at2"/>